<dbReference type="AlphaFoldDB" id="A0A7W6IM12"/>
<reference evidence="1 2" key="1">
    <citation type="submission" date="2020-08" db="EMBL/GenBank/DDBJ databases">
        <title>Genomic Encyclopedia of Type Strains, Phase IV (KMG-IV): sequencing the most valuable type-strain genomes for metagenomic binning, comparative biology and taxonomic classification.</title>
        <authorList>
            <person name="Goeker M."/>
        </authorList>
    </citation>
    <scope>NUCLEOTIDE SEQUENCE [LARGE SCALE GENOMIC DNA]</scope>
    <source>
        <strain evidence="1 2">DSM 23447</strain>
    </source>
</reference>
<dbReference type="EMBL" id="JACIEW010000003">
    <property type="protein sequence ID" value="MBB4052111.1"/>
    <property type="molecule type" value="Genomic_DNA"/>
</dbReference>
<proteinExistence type="predicted"/>
<name>A0A7W6IM12_9HYPH</name>
<accession>A0A7W6IM12</accession>
<protein>
    <submittedName>
        <fullName evidence="1">Acyl-CoA reductase-like NAD-dependent aldehyde dehydrogenase</fullName>
    </submittedName>
</protein>
<comment type="caution">
    <text evidence="1">The sequence shown here is derived from an EMBL/GenBank/DDBJ whole genome shotgun (WGS) entry which is preliminary data.</text>
</comment>
<evidence type="ECO:0000313" key="2">
    <source>
        <dbReference type="Proteomes" id="UP000547011"/>
    </source>
</evidence>
<keyword evidence="2" id="KW-1185">Reference proteome</keyword>
<sequence length="49" mass="4751">MIRASETVGLNRGLASGPAAPVGGTKLSGLGERALSSAISNLGGIAVSW</sequence>
<dbReference type="Proteomes" id="UP000547011">
    <property type="component" value="Unassembled WGS sequence"/>
</dbReference>
<gene>
    <name evidence="1" type="ORF">GGR20_001753</name>
</gene>
<organism evidence="1 2">
    <name type="scientific">Devosia subaequoris</name>
    <dbReference type="NCBI Taxonomy" id="395930"/>
    <lineage>
        <taxon>Bacteria</taxon>
        <taxon>Pseudomonadati</taxon>
        <taxon>Pseudomonadota</taxon>
        <taxon>Alphaproteobacteria</taxon>
        <taxon>Hyphomicrobiales</taxon>
        <taxon>Devosiaceae</taxon>
        <taxon>Devosia</taxon>
    </lineage>
</organism>
<evidence type="ECO:0000313" key="1">
    <source>
        <dbReference type="EMBL" id="MBB4052111.1"/>
    </source>
</evidence>